<name>A0A1R3J4Z4_9ROSI</name>
<sequence>MGFSDMGSIPAILLSHSAWKSRIEPNPRLSSPSPISKMNRWMVKICCCTCGGELAANAVSSLFPVVDVLDPVIFQQRIWHQGERVTLSRNKCLVIEFKACELLKHGKMKTLGKNKWD</sequence>
<comment type="caution">
    <text evidence="1">The sequence shown here is derived from an EMBL/GenBank/DDBJ whole genome shotgun (WGS) entry which is preliminary data.</text>
</comment>
<proteinExistence type="predicted"/>
<accession>A0A1R3J4Z4</accession>
<organism evidence="1 2">
    <name type="scientific">Corchorus olitorius</name>
    <dbReference type="NCBI Taxonomy" id="93759"/>
    <lineage>
        <taxon>Eukaryota</taxon>
        <taxon>Viridiplantae</taxon>
        <taxon>Streptophyta</taxon>
        <taxon>Embryophyta</taxon>
        <taxon>Tracheophyta</taxon>
        <taxon>Spermatophyta</taxon>
        <taxon>Magnoliopsida</taxon>
        <taxon>eudicotyledons</taxon>
        <taxon>Gunneridae</taxon>
        <taxon>Pentapetalae</taxon>
        <taxon>rosids</taxon>
        <taxon>malvids</taxon>
        <taxon>Malvales</taxon>
        <taxon>Malvaceae</taxon>
        <taxon>Grewioideae</taxon>
        <taxon>Apeibeae</taxon>
        <taxon>Corchorus</taxon>
    </lineage>
</organism>
<dbReference type="Proteomes" id="UP000187203">
    <property type="component" value="Unassembled WGS sequence"/>
</dbReference>
<keyword evidence="2" id="KW-1185">Reference proteome</keyword>
<evidence type="ECO:0000313" key="1">
    <source>
        <dbReference type="EMBL" id="OMO89884.1"/>
    </source>
</evidence>
<dbReference type="EMBL" id="AWUE01016650">
    <property type="protein sequence ID" value="OMO89884.1"/>
    <property type="molecule type" value="Genomic_DNA"/>
</dbReference>
<reference evidence="2" key="1">
    <citation type="submission" date="2013-09" db="EMBL/GenBank/DDBJ databases">
        <title>Corchorus olitorius genome sequencing.</title>
        <authorList>
            <person name="Alam M."/>
            <person name="Haque M.S."/>
            <person name="Islam M.S."/>
            <person name="Emdad E.M."/>
            <person name="Islam M.M."/>
            <person name="Ahmed B."/>
            <person name="Halim A."/>
            <person name="Hossen Q.M.M."/>
            <person name="Hossain M.Z."/>
            <person name="Ahmed R."/>
            <person name="Khan M.M."/>
            <person name="Islam R."/>
            <person name="Rashid M.M."/>
            <person name="Khan S.A."/>
            <person name="Rahman M.S."/>
            <person name="Alam M."/>
            <person name="Yahiya A.S."/>
            <person name="Khan M.S."/>
            <person name="Azam M.S."/>
            <person name="Haque T."/>
            <person name="Lashkar M.Z.H."/>
            <person name="Akhand A.I."/>
            <person name="Morshed G."/>
            <person name="Roy S."/>
            <person name="Uddin K.S."/>
            <person name="Rabeya T."/>
            <person name="Hossain A.S."/>
            <person name="Chowdhury A."/>
            <person name="Snigdha A.R."/>
            <person name="Mortoza M.S."/>
            <person name="Matin S.A."/>
            <person name="Hoque S.M.E."/>
            <person name="Islam M.K."/>
            <person name="Roy D.K."/>
            <person name="Haider R."/>
            <person name="Moosa M.M."/>
            <person name="Elias S.M."/>
            <person name="Hasan A.M."/>
            <person name="Jahan S."/>
            <person name="Shafiuddin M."/>
            <person name="Mahmood N."/>
            <person name="Shommy N.S."/>
        </authorList>
    </citation>
    <scope>NUCLEOTIDE SEQUENCE [LARGE SCALE GENOMIC DNA]</scope>
    <source>
        <strain evidence="2">cv. O-4</strain>
    </source>
</reference>
<evidence type="ECO:0000313" key="2">
    <source>
        <dbReference type="Proteomes" id="UP000187203"/>
    </source>
</evidence>
<dbReference type="AlphaFoldDB" id="A0A1R3J4Z4"/>
<gene>
    <name evidence="1" type="ORF">COLO4_19548</name>
</gene>
<protein>
    <submittedName>
        <fullName evidence="1">THO complex subunit 2-like protein</fullName>
    </submittedName>
</protein>